<dbReference type="Pfam" id="PF22633">
    <property type="entry name" value="F5_F8_type_C_2"/>
    <property type="match status" value="1"/>
</dbReference>
<dbReference type="SUPFAM" id="SSF50370">
    <property type="entry name" value="Ricin B-like lectins"/>
    <property type="match status" value="1"/>
</dbReference>
<dbReference type="OMA" id="SETRCHA"/>
<dbReference type="PROSITE" id="PS50231">
    <property type="entry name" value="RICIN_B_LECTIN"/>
    <property type="match status" value="1"/>
</dbReference>
<dbReference type="Pfam" id="PF24764">
    <property type="entry name" value="rva_4"/>
    <property type="match status" value="1"/>
</dbReference>
<evidence type="ECO:0000256" key="1">
    <source>
        <dbReference type="ARBA" id="ARBA00022723"/>
    </source>
</evidence>
<reference evidence="5 6" key="1">
    <citation type="journal article" date="2007" name="Science">
        <title>Sea anemone genome reveals ancestral eumetazoan gene repertoire and genomic organization.</title>
        <authorList>
            <person name="Putnam N.H."/>
            <person name="Srivastava M."/>
            <person name="Hellsten U."/>
            <person name="Dirks B."/>
            <person name="Chapman J."/>
            <person name="Salamov A."/>
            <person name="Terry A."/>
            <person name="Shapiro H."/>
            <person name="Lindquist E."/>
            <person name="Kapitonov V.V."/>
            <person name="Jurka J."/>
            <person name="Genikhovich G."/>
            <person name="Grigoriev I.V."/>
            <person name="Lucas S.M."/>
            <person name="Steele R.E."/>
            <person name="Finnerty J.R."/>
            <person name="Technau U."/>
            <person name="Martindale M.Q."/>
            <person name="Rokhsar D.S."/>
        </authorList>
    </citation>
    <scope>NUCLEOTIDE SEQUENCE [LARGE SCALE GENOMIC DNA]</scope>
    <source>
        <strain evidence="6">CH2 X CH6</strain>
    </source>
</reference>
<dbReference type="HOGENOM" id="CLU_263348_0_0_1"/>
<dbReference type="AlphaFoldDB" id="A7RNJ3"/>
<keyword evidence="6" id="KW-1185">Reference proteome</keyword>
<keyword evidence="1" id="KW-0479">Metal-binding</keyword>
<sequence length="1278" mass="142740">MAAALRNLRDGFIKEYFHMGFSCKEISSCLLFDHGIQLSERQIKRILAKQSLGRRRFSDFDDIIKTIEDELKGSGSIVGYRTMWQKLIVDHQLSVSKEFVRNALLILDPDGVERRSRNRLRRRQYHAKGANFIWHLDGYDKLKPYGFCIHGCIDGYSRRIMWLEVGRNKNALVYRQSKTHYGDLNTTTYGPYHLYDNVNMSLTLQIGFAFAQEGFKLTDATHFTRDPLKSMLGMEVTNSFVIAISAKLPDDCGTDVLCKCAVKLFGENTHIEFMANIWSSKIKVLGRVTKRNEGSNKGKFRLSKIELFMEMTQRLASWYLASRASCPRELGIFCVYILCFSIDNKQADIPSGIWIPGHLAPGYLITYKLTSPPVFGFTVELAIPVEGNTYRDGRVERKGELYVGGTLKLSGLGSLTGEVYMDGKWESVFGISFISISDIKIGVTILLADGIPQALEIKGRLELGTNCYGSKAFDKDGQCLGAGVIAGVNVNPLKDYFFAEFSALTVGKIFRMLGSKLQIPKVVADSGFPEGAVIWASSTNQDVKYNGAIKNLRRGIYFKGMVNILGFTPKLEIGITEEAIFFDAELDPVRFAGGIHILRSLKDMKQGPKIVVNATRKPLQAQVYIHGALKIFGAETETKFNLTMEQIEADFYLNLFSYLKTRVRLSAGYGRSLSSTGVEASVDIKSDIQELMKNATEYLTGKLEFARKRIEDAKGRIKDAKQTCMKKAAGACDVCEQITKSQIQEECRVAMDQFKHFLGASVDKFGAKVRAIGRQVKAAFLRSRAKRYIDLLRRKGGGATLVRRRRFISKLICDKFLGKVLSISQDLCEGTCSIAGHITKGVCHSLDLAHGALYAIERSAYWVQQALPHITKNLLYIHRLSFYIKASPSIDSRVNGSADVTIFQARREFDFEINLEDILENAMRLGKRALEYFMELFSKRFSKPSYDLPSGKSDFLLSGEIKLMSIESRKCVGIKEATSAYAARSKTPILQPCEQSSTGWAFTLTGALMHLNTGECLTFDESIESIELAKCKVNAKSQKFICNGKRVMPRKDKTLCLTETVKEDIDDVSSIHLDACDDEDEEISDRQSWSIEGDPAQRSLCDRFVPDIAFNKPSEQSSIASIALKEGATPTAMTADRAVDGDMSSSLSEGSCIATQSETDPWWRVDLQREYIVTDVSIAEEERSMLTLVETRVGMERAKFNTNPMCGDRLRQVKRGETWTSQCSPPLAGRYVSIQKIGDGVLSICEVAVFARQACFSEDDGRCSANTEDDVIASTASK</sequence>
<dbReference type="InterPro" id="IPR058913">
    <property type="entry name" value="Integrase_dom_put"/>
</dbReference>
<name>A7RNJ3_NEMVE</name>
<evidence type="ECO:0000259" key="4">
    <source>
        <dbReference type="SMART" id="SM00607"/>
    </source>
</evidence>
<protein>
    <recommendedName>
        <fullName evidence="4">Fucolectin tachylectin-4 pentraxin-1 domain-containing protein</fullName>
    </recommendedName>
</protein>
<dbReference type="InterPro" id="IPR008979">
    <property type="entry name" value="Galactose-bd-like_sf"/>
</dbReference>
<dbReference type="EMBL" id="DS469523">
    <property type="protein sequence ID" value="EDO46933.1"/>
    <property type="molecule type" value="Genomic_DNA"/>
</dbReference>
<dbReference type="InParanoid" id="A7RNJ3"/>
<evidence type="ECO:0000256" key="2">
    <source>
        <dbReference type="ARBA" id="ARBA00022837"/>
    </source>
</evidence>
<dbReference type="Proteomes" id="UP000001593">
    <property type="component" value="Unassembled WGS sequence"/>
</dbReference>
<proteinExistence type="predicted"/>
<dbReference type="Pfam" id="PF00652">
    <property type="entry name" value="Ricin_B_lectin"/>
    <property type="match status" value="1"/>
</dbReference>
<dbReference type="Gene3D" id="2.80.10.50">
    <property type="match status" value="1"/>
</dbReference>
<dbReference type="InterPro" id="IPR000772">
    <property type="entry name" value="Ricin_B_lectin"/>
</dbReference>
<dbReference type="GO" id="GO:0046872">
    <property type="term" value="F:metal ion binding"/>
    <property type="evidence" value="ECO:0007669"/>
    <property type="project" value="UniProtKB-KW"/>
</dbReference>
<evidence type="ECO:0000313" key="6">
    <source>
        <dbReference type="Proteomes" id="UP000001593"/>
    </source>
</evidence>
<dbReference type="Gene3D" id="2.60.120.260">
    <property type="entry name" value="Galactose-binding domain-like"/>
    <property type="match status" value="1"/>
</dbReference>
<dbReference type="PANTHER" id="PTHR46791:SF13">
    <property type="entry name" value="CLR5 DOMAIN-CONTAINING PROTEIN"/>
    <property type="match status" value="1"/>
</dbReference>
<keyword evidence="2" id="KW-0106">Calcium</keyword>
<evidence type="ECO:0000256" key="3">
    <source>
        <dbReference type="ARBA" id="ARBA00023157"/>
    </source>
</evidence>
<dbReference type="InterPro" id="IPR035992">
    <property type="entry name" value="Ricin_B-like_lectins"/>
</dbReference>
<dbReference type="InterPro" id="IPR006585">
    <property type="entry name" value="FTP1"/>
</dbReference>
<dbReference type="SUPFAM" id="SSF49785">
    <property type="entry name" value="Galactose-binding domain-like"/>
    <property type="match status" value="1"/>
</dbReference>
<dbReference type="SMART" id="SM00607">
    <property type="entry name" value="FTP"/>
    <property type="match status" value="1"/>
</dbReference>
<gene>
    <name evidence="5" type="ORF">NEMVEDRAFT_v1g239599</name>
</gene>
<dbReference type="PANTHER" id="PTHR46791">
    <property type="entry name" value="EXPRESSED PROTEIN"/>
    <property type="match status" value="1"/>
</dbReference>
<keyword evidence="3" id="KW-1015">Disulfide bond</keyword>
<feature type="domain" description="Fucolectin tachylectin-4 pentraxin-1" evidence="4">
    <location>
        <begin position="1105"/>
        <end position="1258"/>
    </location>
</feature>
<accession>A7RNJ3</accession>
<evidence type="ECO:0000313" key="5">
    <source>
        <dbReference type="EMBL" id="EDO46933.1"/>
    </source>
</evidence>
<organism evidence="5 6">
    <name type="scientific">Nematostella vectensis</name>
    <name type="common">Starlet sea anemone</name>
    <dbReference type="NCBI Taxonomy" id="45351"/>
    <lineage>
        <taxon>Eukaryota</taxon>
        <taxon>Metazoa</taxon>
        <taxon>Cnidaria</taxon>
        <taxon>Anthozoa</taxon>
        <taxon>Hexacorallia</taxon>
        <taxon>Actiniaria</taxon>
        <taxon>Edwardsiidae</taxon>
        <taxon>Nematostella</taxon>
    </lineage>
</organism>